<dbReference type="InParanoid" id="D3BK03"/>
<dbReference type="EMBL" id="ADBJ01000038">
    <property type="protein sequence ID" value="EFA78233.1"/>
    <property type="molecule type" value="Genomic_DNA"/>
</dbReference>
<comment type="caution">
    <text evidence="1">The sequence shown here is derived from an EMBL/GenBank/DDBJ whole genome shotgun (WGS) entry which is preliminary data.</text>
</comment>
<keyword evidence="2" id="KW-1185">Reference proteome</keyword>
<dbReference type="GeneID" id="31364360"/>
<gene>
    <name evidence="1" type="ORF">PPL_08884</name>
</gene>
<proteinExistence type="predicted"/>
<dbReference type="RefSeq" id="XP_020430358.1">
    <property type="nucleotide sequence ID" value="XM_020579683.1"/>
</dbReference>
<reference evidence="1 2" key="1">
    <citation type="journal article" date="2011" name="Genome Res.">
        <title>Phylogeny-wide analysis of social amoeba genomes highlights ancient origins for complex intercellular communication.</title>
        <authorList>
            <person name="Heidel A.J."/>
            <person name="Lawal H.M."/>
            <person name="Felder M."/>
            <person name="Schilde C."/>
            <person name="Helps N.R."/>
            <person name="Tunggal B."/>
            <person name="Rivero F."/>
            <person name="John U."/>
            <person name="Schleicher M."/>
            <person name="Eichinger L."/>
            <person name="Platzer M."/>
            <person name="Noegel A.A."/>
            <person name="Schaap P."/>
            <person name="Gloeckner G."/>
        </authorList>
    </citation>
    <scope>NUCLEOTIDE SEQUENCE [LARGE SCALE GENOMIC DNA]</scope>
    <source>
        <strain evidence="2">ATCC 26659 / Pp 5 / PN500</strain>
    </source>
</reference>
<name>D3BK03_HETP5</name>
<evidence type="ECO:0000313" key="1">
    <source>
        <dbReference type="EMBL" id="EFA78233.1"/>
    </source>
</evidence>
<dbReference type="Proteomes" id="UP000001396">
    <property type="component" value="Unassembled WGS sequence"/>
</dbReference>
<sequence>MIDLLDLPNILIAKIFKYLCSNYCNIDYLFGSSFMFRNSVVSLEYTNNVLIRYSLLSHRFASSIIPLVTTLLNLYIYNQSDYRLTVQLSQRGLTTLFTCKPINFLFIYFNYKGIDNNQSIDDTTIKLSTINIRAGPLLYSILRDKVTPTTIQEMTINFEDNQNPSTLEYLKDYLNIDTLPNLTCLYLNCHHRLEFIDDLLSSLLNGNRQTIFNQLECFSLNSNIEKSTLQSLLESMGSTLVSLSLESLGGFDLIVDFLYQKKSLPLKHLRLIDISDMTYANTTRLLQCSNVKLKSFTTDLFNVEYRPDYFTNNNPLVLLQRLEIFKLPTIINNKEMLTMLLNSIVQCSQPPLLAHLDIKKSLLPSDFDLSFLKSCKYLQRLSVNTGNLKSVFNNLMGHPVLTSLQMENPADTVFDEETASLLIGFQSSCKRLKYLCTHLNFNSKVLTPELTKRYIDSIREHRTLKGFQYYFVDLPILVSIVEVLVERSYDPNIEFQRIQLLFGTPIVFPSEENVLLVDQLFHHLSKLKFNKLWMGIKIEENTVDKIITTIEDKENNNNNDSNEYIHGTDPVRLVNRIIEMFKERQIDTSHSSFNLFSTSPYLAETDSINRLVNTIISQKHVDPLQFFVFRSLFKYKVDSEVIIRSLCPNIEIDNSAYGKVVDLNQSREVSAVIIDHKPTGYKISYRLN</sequence>
<protein>
    <submittedName>
        <fullName evidence="1">Uncharacterized protein</fullName>
    </submittedName>
</protein>
<accession>D3BK03</accession>
<evidence type="ECO:0000313" key="2">
    <source>
        <dbReference type="Proteomes" id="UP000001396"/>
    </source>
</evidence>
<organism evidence="1 2">
    <name type="scientific">Heterostelium pallidum (strain ATCC 26659 / Pp 5 / PN500)</name>
    <name type="common">Cellular slime mold</name>
    <name type="synonym">Polysphondylium pallidum</name>
    <dbReference type="NCBI Taxonomy" id="670386"/>
    <lineage>
        <taxon>Eukaryota</taxon>
        <taxon>Amoebozoa</taxon>
        <taxon>Evosea</taxon>
        <taxon>Eumycetozoa</taxon>
        <taxon>Dictyostelia</taxon>
        <taxon>Acytosteliales</taxon>
        <taxon>Acytosteliaceae</taxon>
        <taxon>Heterostelium</taxon>
    </lineage>
</organism>
<dbReference type="AlphaFoldDB" id="D3BK03"/>